<dbReference type="Pfam" id="PF13103">
    <property type="entry name" value="TonB_2"/>
    <property type="match status" value="1"/>
</dbReference>
<protein>
    <recommendedName>
        <fullName evidence="7">TonB C-terminal domain-containing protein</fullName>
    </recommendedName>
</protein>
<evidence type="ECO:0000256" key="5">
    <source>
        <dbReference type="SAM" id="Phobius"/>
    </source>
</evidence>
<evidence type="ECO:0000256" key="3">
    <source>
        <dbReference type="ARBA" id="ARBA00022989"/>
    </source>
</evidence>
<dbReference type="SUPFAM" id="SSF74653">
    <property type="entry name" value="TolA/TonB C-terminal domain"/>
    <property type="match status" value="1"/>
</dbReference>
<reference evidence="6" key="1">
    <citation type="submission" date="2018-06" db="EMBL/GenBank/DDBJ databases">
        <authorList>
            <person name="Zhirakovskaya E."/>
        </authorList>
    </citation>
    <scope>NUCLEOTIDE SEQUENCE</scope>
</reference>
<dbReference type="NCBIfam" id="TIGR01352">
    <property type="entry name" value="tonB_Cterm"/>
    <property type="match status" value="1"/>
</dbReference>
<dbReference type="AlphaFoldDB" id="A0A3B1A3P7"/>
<keyword evidence="2 5" id="KW-0812">Transmembrane</keyword>
<organism evidence="6">
    <name type="scientific">hydrothermal vent metagenome</name>
    <dbReference type="NCBI Taxonomy" id="652676"/>
    <lineage>
        <taxon>unclassified sequences</taxon>
        <taxon>metagenomes</taxon>
        <taxon>ecological metagenomes</taxon>
    </lineage>
</organism>
<dbReference type="InterPro" id="IPR006260">
    <property type="entry name" value="TonB/TolA_C"/>
</dbReference>
<feature type="transmembrane region" description="Helical" evidence="5">
    <location>
        <begin position="20"/>
        <end position="41"/>
    </location>
</feature>
<evidence type="ECO:0000313" key="6">
    <source>
        <dbReference type="EMBL" id="VAW98691.1"/>
    </source>
</evidence>
<evidence type="ECO:0000256" key="2">
    <source>
        <dbReference type="ARBA" id="ARBA00022692"/>
    </source>
</evidence>
<name>A0A3B1A3P7_9ZZZZ</name>
<accession>A0A3B1A3P7</accession>
<comment type="subcellular location">
    <subcellularLocation>
        <location evidence="1">Membrane</location>
        <topology evidence="1">Single-pass membrane protein</topology>
    </subcellularLocation>
</comment>
<sequence>MLVNVLLYILGYYIKMNGRYLSIIFVLLILTGCVQVVTLPLNSPVDRNKATYLEHITEKIEIIGVSRYPNFNDLITTKTHIDIEIELTNGGRLVQTHIMQSSGNPAIDAAMLDIIRYSAPYPPFHDEMKMDRLKIQKRWLFTPQ</sequence>
<dbReference type="EMBL" id="UOFR01000062">
    <property type="protein sequence ID" value="VAW98691.1"/>
    <property type="molecule type" value="Genomic_DNA"/>
</dbReference>
<evidence type="ECO:0000256" key="4">
    <source>
        <dbReference type="ARBA" id="ARBA00023136"/>
    </source>
</evidence>
<keyword evidence="3 5" id="KW-1133">Transmembrane helix</keyword>
<dbReference type="GO" id="GO:0016020">
    <property type="term" value="C:membrane"/>
    <property type="evidence" value="ECO:0007669"/>
    <property type="project" value="UniProtKB-SubCell"/>
</dbReference>
<proteinExistence type="predicted"/>
<evidence type="ECO:0008006" key="7">
    <source>
        <dbReference type="Google" id="ProtNLM"/>
    </source>
</evidence>
<gene>
    <name evidence="6" type="ORF">MNBD_GAMMA21-2462</name>
</gene>
<evidence type="ECO:0000256" key="1">
    <source>
        <dbReference type="ARBA" id="ARBA00004167"/>
    </source>
</evidence>
<keyword evidence="4 5" id="KW-0472">Membrane</keyword>
<dbReference type="Gene3D" id="3.30.1150.10">
    <property type="match status" value="1"/>
</dbReference>